<dbReference type="InterPro" id="IPR038666">
    <property type="entry name" value="SSP1_head-tail_sf"/>
</dbReference>
<organism evidence="1">
    <name type="scientific">Lactobacillus delbrueckii subsp. lactis</name>
    <dbReference type="NCBI Taxonomy" id="29397"/>
    <lineage>
        <taxon>Bacteria</taxon>
        <taxon>Bacillati</taxon>
        <taxon>Bacillota</taxon>
        <taxon>Bacilli</taxon>
        <taxon>Lactobacillales</taxon>
        <taxon>Lactobacillaceae</taxon>
        <taxon>Lactobacillus</taxon>
    </lineage>
</organism>
<name>A0A3G6KAZ3_LACDL</name>
<accession>A0A3G6KAZ3</accession>
<reference evidence="1" key="1">
    <citation type="submission" date="2018-07" db="EMBL/GenBank/DDBJ databases">
        <authorList>
            <person name="Somerville V."/>
        </authorList>
    </citation>
    <scope>NUCLEOTIDE SEQUENCE</scope>
    <source>
        <strain evidence="1">NWC_2_2</strain>
    </source>
</reference>
<dbReference type="EMBL" id="CP031023">
    <property type="protein sequence ID" value="AZA15979.1"/>
    <property type="molecule type" value="Genomic_DNA"/>
</dbReference>
<protein>
    <submittedName>
        <fullName evidence="1">Head-tail adaptor protein</fullName>
    </submittedName>
</protein>
<dbReference type="AlphaFoldDB" id="A0A3G6KAZ3"/>
<dbReference type="NCBIfam" id="TIGR01563">
    <property type="entry name" value="gp16_SPP1"/>
    <property type="match status" value="1"/>
</dbReference>
<gene>
    <name evidence="1" type="ORF">DQL93_05030</name>
</gene>
<dbReference type="InterPro" id="IPR008767">
    <property type="entry name" value="Phage_SPP1_head-tail_adaptor"/>
</dbReference>
<dbReference type="RefSeq" id="WP_016057802.1">
    <property type="nucleotide sequence ID" value="NZ_JAGJBW010000093.1"/>
</dbReference>
<dbReference type="Gene3D" id="2.40.10.270">
    <property type="entry name" value="Bacteriophage SPP1 head-tail adaptor protein"/>
    <property type="match status" value="1"/>
</dbReference>
<evidence type="ECO:0000313" key="1">
    <source>
        <dbReference type="EMBL" id="AZA15979.1"/>
    </source>
</evidence>
<sequence>MAHNVKPSRMQLRLQFGKYTSGTKRNPNTGKYIEEFKPDLTVWGARWTISQSRQLSLAGNGITDAVEFAIRHNPKVTTDQKLKCKDTVYDIYSISYDDTGSPKDFDILTCRKVDKHG</sequence>
<dbReference type="Pfam" id="PF05521">
    <property type="entry name" value="Phage_HCP"/>
    <property type="match status" value="1"/>
</dbReference>
<proteinExistence type="predicted"/>